<evidence type="ECO:0000313" key="4">
    <source>
        <dbReference type="Proteomes" id="UP000037566"/>
    </source>
</evidence>
<dbReference type="EMBL" id="LHUQ01000004">
    <property type="protein sequence ID" value="KON65292.1"/>
    <property type="molecule type" value="Genomic_DNA"/>
</dbReference>
<evidence type="ECO:0000256" key="1">
    <source>
        <dbReference type="SAM" id="SignalP"/>
    </source>
</evidence>
<accession>A0A0M0EJ39</accession>
<gene>
    <name evidence="3" type="primary">yceI1</name>
    <name evidence="3" type="ORF">KOEU_11320</name>
</gene>
<dbReference type="InterPro" id="IPR007372">
    <property type="entry name" value="Lipid/polyisoprenoid-bd_YceI"/>
</dbReference>
<dbReference type="PANTHER" id="PTHR34406">
    <property type="entry name" value="PROTEIN YCEI"/>
    <property type="match status" value="1"/>
</dbReference>
<dbReference type="Gene3D" id="2.40.128.110">
    <property type="entry name" value="Lipid/polyisoprenoid-binding, YceI-like"/>
    <property type="match status" value="1"/>
</dbReference>
<name>A0A0M0EJ39_KOMEU</name>
<keyword evidence="4" id="KW-1185">Reference proteome</keyword>
<dbReference type="SUPFAM" id="SSF101874">
    <property type="entry name" value="YceI-like"/>
    <property type="match status" value="1"/>
</dbReference>
<feature type="chain" id="PRO_5005598078" evidence="1">
    <location>
        <begin position="25"/>
        <end position="202"/>
    </location>
</feature>
<reference evidence="3" key="1">
    <citation type="submission" date="2015-08" db="EMBL/GenBank/DDBJ databases">
        <title>Draft genome sequence of Komagataeibacter europaeus CECT 8546 a cellulose producer strain from vinegar produced by the traditional method.</title>
        <authorList>
            <person name="Poehlein A."/>
            <person name="Valera M.J."/>
            <person name="Haack F.S."/>
            <person name="Mas A."/>
            <person name="Daniel R."/>
            <person name="Streit W.R."/>
            <person name="Mateo E."/>
        </authorList>
    </citation>
    <scope>NUCLEOTIDE SEQUENCE [LARGE SCALE GENOMIC DNA]</scope>
    <source>
        <strain evidence="3">CECT 8546</strain>
    </source>
</reference>
<feature type="domain" description="Lipid/polyisoprenoid-binding YceI-like" evidence="2">
    <location>
        <begin position="35"/>
        <end position="199"/>
    </location>
</feature>
<organism evidence="3 4">
    <name type="scientific">Komagataeibacter europaeus</name>
    <name type="common">Gluconacetobacter europaeus</name>
    <dbReference type="NCBI Taxonomy" id="33995"/>
    <lineage>
        <taxon>Bacteria</taxon>
        <taxon>Pseudomonadati</taxon>
        <taxon>Pseudomonadota</taxon>
        <taxon>Alphaproteobacteria</taxon>
        <taxon>Acetobacterales</taxon>
        <taxon>Acetobacteraceae</taxon>
        <taxon>Komagataeibacter</taxon>
    </lineage>
</organism>
<dbReference type="Pfam" id="PF04264">
    <property type="entry name" value="YceI"/>
    <property type="match status" value="1"/>
</dbReference>
<dbReference type="OrthoDB" id="9811006at2"/>
<dbReference type="PANTHER" id="PTHR34406:SF1">
    <property type="entry name" value="PROTEIN YCEI"/>
    <property type="match status" value="1"/>
</dbReference>
<dbReference type="Proteomes" id="UP000037566">
    <property type="component" value="Unassembled WGS sequence"/>
</dbReference>
<evidence type="ECO:0000259" key="2">
    <source>
        <dbReference type="SMART" id="SM00867"/>
    </source>
</evidence>
<evidence type="ECO:0000313" key="3">
    <source>
        <dbReference type="EMBL" id="KON65292.1"/>
    </source>
</evidence>
<protein>
    <submittedName>
        <fullName evidence="3">Protein YceI</fullName>
    </submittedName>
</protein>
<dbReference type="AlphaFoldDB" id="A0A0M0EJ39"/>
<dbReference type="PATRIC" id="fig|33995.3.peg.1258"/>
<keyword evidence="1" id="KW-0732">Signal</keyword>
<dbReference type="InterPro" id="IPR036761">
    <property type="entry name" value="TTHA0802/YceI-like_sf"/>
</dbReference>
<sequence>MNRSILNGMTAACLLALPVAPALAAPPAHDVQAGRYRVEPEHTEIIFSLLHLGFTPYSGMFSGVSGTLQLDPAHPAASRLDVSVPVGSIHTPSDRLTGELKDPDWFDAARYPNATFTSTSVVPGGADNATITGNLTLHGVTRPVVLHARYIGAGVNPLDKVYTVGFSATAGIRRSDFGIRTYLPMVGDDVTLTIAGAFEKQD</sequence>
<dbReference type="RefSeq" id="WP_019087051.1">
    <property type="nucleotide sequence ID" value="NZ_LHUQ01000004.1"/>
</dbReference>
<feature type="signal peptide" evidence="1">
    <location>
        <begin position="1"/>
        <end position="24"/>
    </location>
</feature>
<comment type="caution">
    <text evidence="3">The sequence shown here is derived from an EMBL/GenBank/DDBJ whole genome shotgun (WGS) entry which is preliminary data.</text>
</comment>
<proteinExistence type="predicted"/>
<dbReference type="SMART" id="SM00867">
    <property type="entry name" value="YceI"/>
    <property type="match status" value="1"/>
</dbReference>